<evidence type="ECO:0000256" key="7">
    <source>
        <dbReference type="SAM" id="Phobius"/>
    </source>
</evidence>
<dbReference type="Pfam" id="PF06105">
    <property type="entry name" value="Aph-1"/>
    <property type="match status" value="1"/>
</dbReference>
<evidence type="ECO:0008006" key="10">
    <source>
        <dbReference type="Google" id="ProtNLM"/>
    </source>
</evidence>
<feature type="transmembrane region" description="Helical" evidence="7">
    <location>
        <begin position="178"/>
        <end position="199"/>
    </location>
</feature>
<accession>A0ABQ8F2U5</accession>
<evidence type="ECO:0000313" key="9">
    <source>
        <dbReference type="Proteomes" id="UP001648503"/>
    </source>
</evidence>
<comment type="caution">
    <text evidence="8">The sequence shown here is derived from an EMBL/GenBank/DDBJ whole genome shotgun (WGS) entry which is preliminary data.</text>
</comment>
<reference evidence="8 9" key="1">
    <citation type="submission" date="2021-02" db="EMBL/GenBank/DDBJ databases">
        <title>Variation within the Batrachochytrium salamandrivorans European outbreak.</title>
        <authorList>
            <person name="Kelly M."/>
            <person name="Pasmans F."/>
            <person name="Shea T.P."/>
            <person name="Munoz J.F."/>
            <person name="Carranza S."/>
            <person name="Cuomo C.A."/>
            <person name="Martel A."/>
        </authorList>
    </citation>
    <scope>NUCLEOTIDE SEQUENCE [LARGE SCALE GENOMIC DNA]</scope>
    <source>
        <strain evidence="8 9">AMFP18/2</strain>
    </source>
</reference>
<keyword evidence="6 7" id="KW-0472">Membrane</keyword>
<evidence type="ECO:0000256" key="6">
    <source>
        <dbReference type="ARBA" id="ARBA00023136"/>
    </source>
</evidence>
<dbReference type="EMBL" id="JAFCIX010000418">
    <property type="protein sequence ID" value="KAH6591106.1"/>
    <property type="molecule type" value="Genomic_DNA"/>
</dbReference>
<dbReference type="InterPro" id="IPR009294">
    <property type="entry name" value="Aph-1"/>
</dbReference>
<evidence type="ECO:0000256" key="4">
    <source>
        <dbReference type="ARBA" id="ARBA00022976"/>
    </source>
</evidence>
<feature type="transmembrane region" description="Helical" evidence="7">
    <location>
        <begin position="6"/>
        <end position="25"/>
    </location>
</feature>
<name>A0ABQ8F2U5_9FUNG</name>
<feature type="transmembrane region" description="Helical" evidence="7">
    <location>
        <begin position="37"/>
        <end position="56"/>
    </location>
</feature>
<comment type="subcellular location">
    <subcellularLocation>
        <location evidence="1">Membrane</location>
        <topology evidence="1">Multi-pass membrane protein</topology>
    </subcellularLocation>
</comment>
<proteinExistence type="inferred from homology"/>
<comment type="similarity">
    <text evidence="2">Belongs to the APH-1 family.</text>
</comment>
<evidence type="ECO:0000313" key="8">
    <source>
        <dbReference type="EMBL" id="KAH6591106.1"/>
    </source>
</evidence>
<sequence>MTLLSFFGNLFTAYGPALMVMLLYLGPSARLMMMSLSSGFIWLLSILIIAIIAHFLPDLSSNSPQMVVMSSVIQELGRVAIFYMFKFADPVLVSIASDPTTKFNRVHHAVAAGFGIGMMSGIVSYITPLTESASPGIMNCNSCPGADVFFIGAITTSLFIFLHISWTVVAFDGWFKGNWFQFVWVLASHIGASMATLWIPSSTSGGCVYSILVSLAILASNGGYSFWVVQSKIKTKQS</sequence>
<dbReference type="PANTHER" id="PTHR12889">
    <property type="entry name" value="GAMMA-SECRETASE SUBUNIT APH-1"/>
    <property type="match status" value="1"/>
</dbReference>
<evidence type="ECO:0000256" key="3">
    <source>
        <dbReference type="ARBA" id="ARBA00022692"/>
    </source>
</evidence>
<keyword evidence="4" id="KW-0914">Notch signaling pathway</keyword>
<evidence type="ECO:0000256" key="1">
    <source>
        <dbReference type="ARBA" id="ARBA00004141"/>
    </source>
</evidence>
<gene>
    <name evidence="8" type="ORF">BASA50_009108</name>
</gene>
<feature type="transmembrane region" description="Helical" evidence="7">
    <location>
        <begin position="148"/>
        <end position="171"/>
    </location>
</feature>
<keyword evidence="3 7" id="KW-0812">Transmembrane</keyword>
<evidence type="ECO:0000256" key="2">
    <source>
        <dbReference type="ARBA" id="ARBA00005577"/>
    </source>
</evidence>
<organism evidence="8 9">
    <name type="scientific">Batrachochytrium salamandrivorans</name>
    <dbReference type="NCBI Taxonomy" id="1357716"/>
    <lineage>
        <taxon>Eukaryota</taxon>
        <taxon>Fungi</taxon>
        <taxon>Fungi incertae sedis</taxon>
        <taxon>Chytridiomycota</taxon>
        <taxon>Chytridiomycota incertae sedis</taxon>
        <taxon>Chytridiomycetes</taxon>
        <taxon>Rhizophydiales</taxon>
        <taxon>Rhizophydiales incertae sedis</taxon>
        <taxon>Batrachochytrium</taxon>
    </lineage>
</organism>
<protein>
    <recommendedName>
        <fullName evidence="10">Gamma-secretase subunit Aph-1</fullName>
    </recommendedName>
</protein>
<keyword evidence="5 7" id="KW-1133">Transmembrane helix</keyword>
<evidence type="ECO:0000256" key="5">
    <source>
        <dbReference type="ARBA" id="ARBA00022989"/>
    </source>
</evidence>
<keyword evidence="9" id="KW-1185">Reference proteome</keyword>
<feature type="transmembrane region" description="Helical" evidence="7">
    <location>
        <begin position="211"/>
        <end position="229"/>
    </location>
</feature>
<feature type="transmembrane region" description="Helical" evidence="7">
    <location>
        <begin position="109"/>
        <end position="128"/>
    </location>
</feature>
<dbReference type="Proteomes" id="UP001648503">
    <property type="component" value="Unassembled WGS sequence"/>
</dbReference>